<dbReference type="EMBL" id="BOOW01000006">
    <property type="protein sequence ID" value="GII90389.1"/>
    <property type="molecule type" value="Genomic_DNA"/>
</dbReference>
<reference evidence="2" key="1">
    <citation type="submission" date="2021-01" db="EMBL/GenBank/DDBJ databases">
        <title>Whole genome shotgun sequence of Sinosporangium siamense NBRC 109515.</title>
        <authorList>
            <person name="Komaki H."/>
            <person name="Tamura T."/>
        </authorList>
    </citation>
    <scope>NUCLEOTIDE SEQUENCE</scope>
    <source>
        <strain evidence="2">NBRC 109515</strain>
    </source>
</reference>
<keyword evidence="3" id="KW-1185">Reference proteome</keyword>
<accession>A0A919RDE3</accession>
<feature type="compositionally biased region" description="Basic and acidic residues" evidence="1">
    <location>
        <begin position="17"/>
        <end position="31"/>
    </location>
</feature>
<proteinExistence type="predicted"/>
<evidence type="ECO:0000256" key="1">
    <source>
        <dbReference type="SAM" id="MobiDB-lite"/>
    </source>
</evidence>
<comment type="caution">
    <text evidence="2">The sequence shown here is derived from an EMBL/GenBank/DDBJ whole genome shotgun (WGS) entry which is preliminary data.</text>
</comment>
<evidence type="ECO:0000313" key="2">
    <source>
        <dbReference type="EMBL" id="GII90389.1"/>
    </source>
</evidence>
<dbReference type="AlphaFoldDB" id="A0A919RDE3"/>
<evidence type="ECO:0000313" key="3">
    <source>
        <dbReference type="Proteomes" id="UP000606172"/>
    </source>
</evidence>
<feature type="compositionally biased region" description="Gly residues" evidence="1">
    <location>
        <begin position="51"/>
        <end position="60"/>
    </location>
</feature>
<dbReference type="Proteomes" id="UP000606172">
    <property type="component" value="Unassembled WGS sequence"/>
</dbReference>
<gene>
    <name evidence="2" type="ORF">Ssi02_06200</name>
</gene>
<protein>
    <submittedName>
        <fullName evidence="2">Uncharacterized protein</fullName>
    </submittedName>
</protein>
<sequence length="60" mass="6345">MGHERKDECAAVGDLDGLPRTHPGDDTRRMTLELADPDDTHGDNATATTRSGGGRLVEVG</sequence>
<feature type="region of interest" description="Disordered" evidence="1">
    <location>
        <begin position="1"/>
        <end position="60"/>
    </location>
</feature>
<name>A0A919RDE3_9ACTN</name>
<organism evidence="2 3">
    <name type="scientific">Sinosporangium siamense</name>
    <dbReference type="NCBI Taxonomy" id="1367973"/>
    <lineage>
        <taxon>Bacteria</taxon>
        <taxon>Bacillati</taxon>
        <taxon>Actinomycetota</taxon>
        <taxon>Actinomycetes</taxon>
        <taxon>Streptosporangiales</taxon>
        <taxon>Streptosporangiaceae</taxon>
        <taxon>Sinosporangium</taxon>
    </lineage>
</organism>